<dbReference type="Proteomes" id="UP000434916">
    <property type="component" value="Unassembled WGS sequence"/>
</dbReference>
<dbReference type="SMART" id="SM00387">
    <property type="entry name" value="HATPase_c"/>
    <property type="match status" value="1"/>
</dbReference>
<evidence type="ECO:0000313" key="13">
    <source>
        <dbReference type="Proteomes" id="UP000434916"/>
    </source>
</evidence>
<keyword evidence="5 10" id="KW-0418">Kinase</keyword>
<evidence type="ECO:0000256" key="5">
    <source>
        <dbReference type="ARBA" id="ARBA00022777"/>
    </source>
</evidence>
<reference evidence="9" key="2">
    <citation type="submission" date="2022-01" db="EMBL/GenBank/DDBJ databases">
        <title>Novel bile acid biosynthetic pathways are enriched in the microbiome of centenarians.</title>
        <authorList>
            <person name="Sato Y."/>
            <person name="Atarashi K."/>
            <person name="Plichta R.D."/>
            <person name="Arai Y."/>
            <person name="Sasajima S."/>
            <person name="Kearney M.S."/>
            <person name="Suda W."/>
            <person name="Takeshita K."/>
            <person name="Sasaki T."/>
            <person name="Okamoto S."/>
            <person name="Skelly N.A."/>
            <person name="Okamura Y."/>
            <person name="Vlamakis H."/>
            <person name="Li Y."/>
            <person name="Tanoue T."/>
            <person name="Takei H."/>
            <person name="Nittono H."/>
            <person name="Narushima S."/>
            <person name="Irie J."/>
            <person name="Itoh H."/>
            <person name="Moriya K."/>
            <person name="Sugiura Y."/>
            <person name="Suematsu M."/>
            <person name="Moritoki N."/>
            <person name="Shibata S."/>
            <person name="Littman R.D."/>
            <person name="Fischbach A.M."/>
            <person name="Uwamino Y."/>
            <person name="Inoue T."/>
            <person name="Honda A."/>
            <person name="Hattori M."/>
            <person name="Murai T."/>
            <person name="Xavier J.R."/>
            <person name="Hirose N."/>
            <person name="Honda K."/>
        </authorList>
    </citation>
    <scope>NUCLEOTIDE SEQUENCE</scope>
    <source>
        <strain evidence="9">CE91-St3</strain>
    </source>
</reference>
<evidence type="ECO:0000259" key="8">
    <source>
        <dbReference type="PROSITE" id="PS50109"/>
    </source>
</evidence>
<dbReference type="InterPro" id="IPR005467">
    <property type="entry name" value="His_kinase_dom"/>
</dbReference>
<evidence type="ECO:0000256" key="7">
    <source>
        <dbReference type="SAM" id="Phobius"/>
    </source>
</evidence>
<dbReference type="EMBL" id="WNCN01000024">
    <property type="protein sequence ID" value="MTU40827.1"/>
    <property type="molecule type" value="Genomic_DNA"/>
</dbReference>
<dbReference type="InterPro" id="IPR004358">
    <property type="entry name" value="Sig_transdc_His_kin-like_C"/>
</dbReference>
<dbReference type="EMBL" id="WNDD01000024">
    <property type="protein sequence ID" value="MTV03425.1"/>
    <property type="molecule type" value="Genomic_DNA"/>
</dbReference>
<comment type="catalytic activity">
    <reaction evidence="1">
        <text>ATP + protein L-histidine = ADP + protein N-phospho-L-histidine.</text>
        <dbReference type="EC" id="2.7.13.3"/>
    </reaction>
</comment>
<keyword evidence="13" id="KW-1185">Reference proteome</keyword>
<evidence type="ECO:0000256" key="6">
    <source>
        <dbReference type="ARBA" id="ARBA00023012"/>
    </source>
</evidence>
<feature type="transmembrane region" description="Helical" evidence="7">
    <location>
        <begin position="7"/>
        <end position="28"/>
    </location>
</feature>
<dbReference type="InterPro" id="IPR050351">
    <property type="entry name" value="BphY/WalK/GraS-like"/>
</dbReference>
<dbReference type="PRINTS" id="PR00344">
    <property type="entry name" value="BCTRLSENSOR"/>
</dbReference>
<evidence type="ECO:0000256" key="4">
    <source>
        <dbReference type="ARBA" id="ARBA00022679"/>
    </source>
</evidence>
<dbReference type="Proteomes" id="UP000482671">
    <property type="component" value="Unassembled WGS sequence"/>
</dbReference>
<evidence type="ECO:0000313" key="14">
    <source>
        <dbReference type="Proteomes" id="UP000448908"/>
    </source>
</evidence>
<evidence type="ECO:0000256" key="2">
    <source>
        <dbReference type="ARBA" id="ARBA00012438"/>
    </source>
</evidence>
<dbReference type="STRING" id="46503.ERS852463_02635"/>
<keyword evidence="7" id="KW-0472">Membrane</keyword>
<gene>
    <name evidence="9" type="ORF">CE91St3_24130</name>
    <name evidence="10" type="ORF">GMD82_15490</name>
    <name evidence="11" type="ORF">GMD92_01540</name>
    <name evidence="12" type="ORF">GME02_17625</name>
</gene>
<name>A0A354MLK8_9BACT</name>
<keyword evidence="3" id="KW-0597">Phosphoprotein</keyword>
<evidence type="ECO:0000313" key="16">
    <source>
        <dbReference type="Proteomes" id="UP001055114"/>
    </source>
</evidence>
<organism evidence="9 16">
    <name type="scientific">Parabacteroides merdae</name>
    <dbReference type="NCBI Taxonomy" id="46503"/>
    <lineage>
        <taxon>Bacteria</taxon>
        <taxon>Pseudomonadati</taxon>
        <taxon>Bacteroidota</taxon>
        <taxon>Bacteroidia</taxon>
        <taxon>Bacteroidales</taxon>
        <taxon>Tannerellaceae</taxon>
        <taxon>Parabacteroides</taxon>
    </lineage>
</organism>
<evidence type="ECO:0000313" key="12">
    <source>
        <dbReference type="EMBL" id="MTV03425.1"/>
    </source>
</evidence>
<evidence type="ECO:0000313" key="15">
    <source>
        <dbReference type="Proteomes" id="UP000482671"/>
    </source>
</evidence>
<dbReference type="InterPro" id="IPR003594">
    <property type="entry name" value="HATPase_dom"/>
</dbReference>
<proteinExistence type="predicted"/>
<dbReference type="InterPro" id="IPR036097">
    <property type="entry name" value="HisK_dim/P_sf"/>
</dbReference>
<keyword evidence="4" id="KW-0808">Transferase</keyword>
<evidence type="ECO:0000313" key="11">
    <source>
        <dbReference type="EMBL" id="MTU67794.1"/>
    </source>
</evidence>
<accession>A0A354MLK8</accession>
<dbReference type="RefSeq" id="WP_005639906.1">
    <property type="nucleotide sequence ID" value="NZ_DAWDVS010000009.1"/>
</dbReference>
<dbReference type="EMBL" id="BQNZ01000002">
    <property type="protein sequence ID" value="GKH72550.1"/>
    <property type="molecule type" value="Genomic_DNA"/>
</dbReference>
<dbReference type="Pfam" id="PF02518">
    <property type="entry name" value="HATPase_c"/>
    <property type="match status" value="1"/>
</dbReference>
<dbReference type="GO" id="GO:0016036">
    <property type="term" value="P:cellular response to phosphate starvation"/>
    <property type="evidence" value="ECO:0007669"/>
    <property type="project" value="TreeGrafter"/>
</dbReference>
<dbReference type="InterPro" id="IPR036890">
    <property type="entry name" value="HATPase_C_sf"/>
</dbReference>
<dbReference type="Proteomes" id="UP001055114">
    <property type="component" value="Unassembled WGS sequence"/>
</dbReference>
<keyword evidence="7" id="KW-1133">Transmembrane helix</keyword>
<dbReference type="Proteomes" id="UP000448908">
    <property type="component" value="Unassembled WGS sequence"/>
</dbReference>
<evidence type="ECO:0000313" key="9">
    <source>
        <dbReference type="EMBL" id="GKH72550.1"/>
    </source>
</evidence>
<evidence type="ECO:0000313" key="10">
    <source>
        <dbReference type="EMBL" id="MTU40827.1"/>
    </source>
</evidence>
<evidence type="ECO:0000256" key="1">
    <source>
        <dbReference type="ARBA" id="ARBA00000085"/>
    </source>
</evidence>
<comment type="caution">
    <text evidence="9">The sequence shown here is derived from an EMBL/GenBank/DDBJ whole genome shotgun (WGS) entry which is preliminary data.</text>
</comment>
<dbReference type="AlphaFoldDB" id="A0A354MLK8"/>
<dbReference type="GO" id="GO:0004721">
    <property type="term" value="F:phosphoprotein phosphatase activity"/>
    <property type="evidence" value="ECO:0007669"/>
    <property type="project" value="TreeGrafter"/>
</dbReference>
<evidence type="ECO:0000256" key="3">
    <source>
        <dbReference type="ARBA" id="ARBA00022553"/>
    </source>
</evidence>
<keyword evidence="6" id="KW-0902">Two-component regulatory system</keyword>
<dbReference type="GO" id="GO:0000155">
    <property type="term" value="F:phosphorelay sensor kinase activity"/>
    <property type="evidence" value="ECO:0007669"/>
    <property type="project" value="InterPro"/>
</dbReference>
<dbReference type="PROSITE" id="PS50109">
    <property type="entry name" value="HIS_KIN"/>
    <property type="match status" value="1"/>
</dbReference>
<reference evidence="13 14" key="1">
    <citation type="journal article" date="2019" name="Nat. Med.">
        <title>A library of human gut bacterial isolates paired with longitudinal multiomics data enables mechanistic microbiome research.</title>
        <authorList>
            <person name="Poyet M."/>
            <person name="Groussin M."/>
            <person name="Gibbons S.M."/>
            <person name="Avila-Pacheco J."/>
            <person name="Jiang X."/>
            <person name="Kearney S.M."/>
            <person name="Perrotta A.R."/>
            <person name="Berdy B."/>
            <person name="Zhao S."/>
            <person name="Lieberman T.D."/>
            <person name="Swanson P.K."/>
            <person name="Smith M."/>
            <person name="Roesemann S."/>
            <person name="Alexander J.E."/>
            <person name="Rich S.A."/>
            <person name="Livny J."/>
            <person name="Vlamakis H."/>
            <person name="Clish C."/>
            <person name="Bullock K."/>
            <person name="Deik A."/>
            <person name="Scott J."/>
            <person name="Pierce K.A."/>
            <person name="Xavier R.J."/>
            <person name="Alm E.J."/>
        </authorList>
    </citation>
    <scope>NUCLEOTIDE SEQUENCE [LARGE SCALE GENOMIC DNA]</scope>
    <source>
        <strain evidence="12 15">BIOML-A11</strain>
        <strain evidence="11 14">BIOML-A16</strain>
        <strain evidence="10 13">BIOML-A29</strain>
    </source>
</reference>
<dbReference type="EC" id="2.7.13.3" evidence="2"/>
<protein>
    <recommendedName>
        <fullName evidence="2">histidine kinase</fullName>
        <ecNumber evidence="2">2.7.13.3</ecNumber>
    </recommendedName>
</protein>
<dbReference type="OrthoDB" id="9804645at2"/>
<feature type="domain" description="Histidine kinase" evidence="8">
    <location>
        <begin position="258"/>
        <end position="474"/>
    </location>
</feature>
<dbReference type="PANTHER" id="PTHR45453:SF1">
    <property type="entry name" value="PHOSPHATE REGULON SENSOR PROTEIN PHOR"/>
    <property type="match status" value="1"/>
</dbReference>
<dbReference type="FunFam" id="3.30.565.10:FF:000006">
    <property type="entry name" value="Sensor histidine kinase WalK"/>
    <property type="match status" value="1"/>
</dbReference>
<dbReference type="EMBL" id="WNDA01000002">
    <property type="protein sequence ID" value="MTU67794.1"/>
    <property type="molecule type" value="Genomic_DNA"/>
</dbReference>
<dbReference type="GO" id="GO:0005886">
    <property type="term" value="C:plasma membrane"/>
    <property type="evidence" value="ECO:0007669"/>
    <property type="project" value="TreeGrafter"/>
</dbReference>
<dbReference type="SUPFAM" id="SSF55874">
    <property type="entry name" value="ATPase domain of HSP90 chaperone/DNA topoisomerase II/histidine kinase"/>
    <property type="match status" value="1"/>
</dbReference>
<dbReference type="CDD" id="cd00075">
    <property type="entry name" value="HATPase"/>
    <property type="match status" value="1"/>
</dbReference>
<dbReference type="SUPFAM" id="SSF47384">
    <property type="entry name" value="Homodimeric domain of signal transducing histidine kinase"/>
    <property type="match status" value="1"/>
</dbReference>
<feature type="transmembrane region" description="Helical" evidence="7">
    <location>
        <begin position="221"/>
        <end position="243"/>
    </location>
</feature>
<sequence>MGKRIKLIYILSLFSALMAISVQAYWLYNQYRYEVERYADEIAADVLRVGDEEFAERRKMAIGDDTSYIIDRSSRTQSGTSTIRNVQTQLCFDFKTDVLVDSIIGGQLNMTKLNLSFDATLPEDSIIHGVERNVVNYYIPFQVERLDSLLRARLSQYDFQIAFLPEGDTLSRFNSWKILPEHLFPPCLGVKYRYAPLERKGVMIEVGFPINPLLKRMVGQLILSLFLILLLLSCLGLQINTILKQYKLGEMRESFVHTMIHELRRPVQTLKMCVSFLNDKEMRTDEAACDGIVQDALFELDNLSAYLEKLKNMVSADGSATLLHPILFNLQELVEKVIRLVHIPSGKQVAFSTAFPPDLPLVTADPVHIANILSNLIENAIKYSGSGVNIRVVVIRNDKLIELTVTDDGVGISADEQTKVFEKFYRSVHLPDKQIPGLGLGLSYVRQIAEAHHGQVSLRSEVGKGTEVTVGLPI</sequence>
<keyword evidence="7" id="KW-0812">Transmembrane</keyword>
<dbReference type="PANTHER" id="PTHR45453">
    <property type="entry name" value="PHOSPHATE REGULON SENSOR PROTEIN PHOR"/>
    <property type="match status" value="1"/>
</dbReference>
<dbReference type="Gene3D" id="3.30.565.10">
    <property type="entry name" value="Histidine kinase-like ATPase, C-terminal domain"/>
    <property type="match status" value="1"/>
</dbReference>